<dbReference type="SUPFAM" id="SSF81383">
    <property type="entry name" value="F-box domain"/>
    <property type="match status" value="1"/>
</dbReference>
<reference evidence="3 4" key="1">
    <citation type="submission" date="2018-02" db="EMBL/GenBank/DDBJ databases">
        <title>The genomes of Aspergillus section Nigri reveals drivers in fungal speciation.</title>
        <authorList>
            <consortium name="DOE Joint Genome Institute"/>
            <person name="Vesth T.C."/>
            <person name="Nybo J."/>
            <person name="Theobald S."/>
            <person name="Brandl J."/>
            <person name="Frisvad J.C."/>
            <person name="Nielsen K.F."/>
            <person name="Lyhne E.K."/>
            <person name="Kogle M.E."/>
            <person name="Kuo A."/>
            <person name="Riley R."/>
            <person name="Clum A."/>
            <person name="Nolan M."/>
            <person name="Lipzen A."/>
            <person name="Salamov A."/>
            <person name="Henrissat B."/>
            <person name="Wiebenga A."/>
            <person name="De vries R.P."/>
            <person name="Grigoriev I.V."/>
            <person name="Mortensen U.H."/>
            <person name="Andersen M.R."/>
            <person name="Baker S.E."/>
        </authorList>
    </citation>
    <scope>NUCLEOTIDE SEQUENCE [LARGE SCALE GENOMIC DNA]</scope>
    <source>
        <strain evidence="3 4">CBS 114.51</strain>
    </source>
</reference>
<evidence type="ECO:0000256" key="1">
    <source>
        <dbReference type="SAM" id="MobiDB-lite"/>
    </source>
</evidence>
<dbReference type="InterPro" id="IPR036047">
    <property type="entry name" value="F-box-like_dom_sf"/>
</dbReference>
<feature type="compositionally biased region" description="Low complexity" evidence="1">
    <location>
        <begin position="185"/>
        <end position="195"/>
    </location>
</feature>
<evidence type="ECO:0000259" key="2">
    <source>
        <dbReference type="Pfam" id="PF12937"/>
    </source>
</evidence>
<dbReference type="GeneID" id="37174973"/>
<evidence type="ECO:0000313" key="4">
    <source>
        <dbReference type="Proteomes" id="UP000249497"/>
    </source>
</evidence>
<dbReference type="Gene3D" id="1.20.1280.50">
    <property type="match status" value="1"/>
</dbReference>
<dbReference type="RefSeq" id="XP_025531107.1">
    <property type="nucleotide sequence ID" value="XM_025671281.1"/>
</dbReference>
<proteinExistence type="predicted"/>
<name>A0A8T8XAF9_ASPJA</name>
<feature type="region of interest" description="Disordered" evidence="1">
    <location>
        <begin position="153"/>
        <end position="220"/>
    </location>
</feature>
<protein>
    <recommendedName>
        <fullName evidence="2">F-box domain-containing protein</fullName>
    </recommendedName>
</protein>
<dbReference type="InterPro" id="IPR001810">
    <property type="entry name" value="F-box_dom"/>
</dbReference>
<feature type="compositionally biased region" description="Acidic residues" evidence="1">
    <location>
        <begin position="196"/>
        <end position="209"/>
    </location>
</feature>
<keyword evidence="4" id="KW-1185">Reference proteome</keyword>
<feature type="compositionally biased region" description="Acidic residues" evidence="1">
    <location>
        <begin position="153"/>
        <end position="184"/>
    </location>
</feature>
<feature type="domain" description="F-box" evidence="2">
    <location>
        <begin position="11"/>
        <end position="53"/>
    </location>
</feature>
<dbReference type="CDD" id="cd09917">
    <property type="entry name" value="F-box_SF"/>
    <property type="match status" value="1"/>
</dbReference>
<dbReference type="AlphaFoldDB" id="A0A8T8XAF9"/>
<organism evidence="3 4">
    <name type="scientific">Aspergillus japonicus CBS 114.51</name>
    <dbReference type="NCBI Taxonomy" id="1448312"/>
    <lineage>
        <taxon>Eukaryota</taxon>
        <taxon>Fungi</taxon>
        <taxon>Dikarya</taxon>
        <taxon>Ascomycota</taxon>
        <taxon>Pezizomycotina</taxon>
        <taxon>Eurotiomycetes</taxon>
        <taxon>Eurotiomycetidae</taxon>
        <taxon>Eurotiales</taxon>
        <taxon>Aspergillaceae</taxon>
        <taxon>Aspergillus</taxon>
        <taxon>Aspergillus subgen. Circumdati</taxon>
    </lineage>
</organism>
<dbReference type="Proteomes" id="UP000249497">
    <property type="component" value="Unassembled WGS sequence"/>
</dbReference>
<gene>
    <name evidence="3" type="ORF">BO86DRAFT_386191</name>
</gene>
<dbReference type="OrthoDB" id="3800738at2759"/>
<evidence type="ECO:0000313" key="3">
    <source>
        <dbReference type="EMBL" id="RAH85213.1"/>
    </source>
</evidence>
<accession>A0A8T8XAF9</accession>
<sequence length="326" mass="37007">MTSAQTKALTPVEILENILLQVDIQSLLTSAQRVCHAWHDLISTPALQKHLFLTPDWNRPQPERNPLLVHIFPGWFIAGQIAHGEYREKIGRDGINPRWDLTQPEQKASFIRKEASWRRMLVQQPPIRELFSFDIKQNRGGEWIDGVSYTEFDDEDEDEDDADDADADDADADDADADEADADATDVPTPAAAAAADDDVDDDDDDGGGEDLSPFIVGQPTEPLRMGKLVEEAPSTSDYIEVLWSIKDYRLHRSMFIRIRKRDVRMLRSALRRSGMIVIMKAIVQCAMGVPPPQLAWRASQRRWWAGVEEPTRRDRGHLAKRQRCS</sequence>
<dbReference type="Pfam" id="PF12937">
    <property type="entry name" value="F-box-like"/>
    <property type="match status" value="1"/>
</dbReference>
<dbReference type="EMBL" id="KZ824775">
    <property type="protein sequence ID" value="RAH85213.1"/>
    <property type="molecule type" value="Genomic_DNA"/>
</dbReference>